<dbReference type="AlphaFoldDB" id="A0A8H7AGM7"/>
<comment type="caution">
    <text evidence="1">The sequence shown here is derived from an EMBL/GenBank/DDBJ whole genome shotgun (WGS) entry which is preliminary data.</text>
</comment>
<evidence type="ECO:0000313" key="2">
    <source>
        <dbReference type="Proteomes" id="UP000606974"/>
    </source>
</evidence>
<sequence length="53" mass="6435">MHFQSLHQHLGEREKQFSDSFGHTYAFLYFSKPEDNPVCERARKIVERRTDKH</sequence>
<name>A0A8H7AGM7_9EURO</name>
<reference evidence="1" key="1">
    <citation type="submission" date="2020-02" db="EMBL/GenBank/DDBJ databases">
        <authorList>
            <person name="Palmer J.M."/>
        </authorList>
    </citation>
    <scope>NUCLEOTIDE SEQUENCE</scope>
    <source>
        <strain evidence="1">EPUS1.4</strain>
        <tissue evidence="1">Thallus</tissue>
    </source>
</reference>
<keyword evidence="2" id="KW-1185">Reference proteome</keyword>
<dbReference type="EMBL" id="JAACFV010000082">
    <property type="protein sequence ID" value="KAF7506706.1"/>
    <property type="molecule type" value="Genomic_DNA"/>
</dbReference>
<proteinExistence type="predicted"/>
<gene>
    <name evidence="1" type="ORF">GJ744_011535</name>
</gene>
<evidence type="ECO:0000313" key="1">
    <source>
        <dbReference type="EMBL" id="KAF7506706.1"/>
    </source>
</evidence>
<protein>
    <submittedName>
        <fullName evidence="1">Uncharacterized protein</fullName>
    </submittedName>
</protein>
<accession>A0A8H7AGM7</accession>
<dbReference type="Proteomes" id="UP000606974">
    <property type="component" value="Unassembled WGS sequence"/>
</dbReference>
<organism evidence="1 2">
    <name type="scientific">Endocarpon pusillum</name>
    <dbReference type="NCBI Taxonomy" id="364733"/>
    <lineage>
        <taxon>Eukaryota</taxon>
        <taxon>Fungi</taxon>
        <taxon>Dikarya</taxon>
        <taxon>Ascomycota</taxon>
        <taxon>Pezizomycotina</taxon>
        <taxon>Eurotiomycetes</taxon>
        <taxon>Chaetothyriomycetidae</taxon>
        <taxon>Verrucariales</taxon>
        <taxon>Verrucariaceae</taxon>
        <taxon>Endocarpon</taxon>
    </lineage>
</organism>